<keyword evidence="2" id="KW-1185">Reference proteome</keyword>
<dbReference type="SUPFAM" id="SSF56024">
    <property type="entry name" value="Phospholipase D/nuclease"/>
    <property type="match status" value="1"/>
</dbReference>
<name>A0ABP9DBY7_9ACTN</name>
<reference evidence="2" key="1">
    <citation type="journal article" date="2019" name="Int. J. Syst. Evol. Microbiol.">
        <title>The Global Catalogue of Microorganisms (GCM) 10K type strain sequencing project: providing services to taxonomists for standard genome sequencing and annotation.</title>
        <authorList>
            <consortium name="The Broad Institute Genomics Platform"/>
            <consortium name="The Broad Institute Genome Sequencing Center for Infectious Disease"/>
            <person name="Wu L."/>
            <person name="Ma J."/>
        </authorList>
    </citation>
    <scope>NUCLEOTIDE SEQUENCE [LARGE SCALE GENOMIC DNA]</scope>
    <source>
        <strain evidence="2">JCM 13006</strain>
    </source>
</reference>
<accession>A0ABP9DBY7</accession>
<organism evidence="1 2">
    <name type="scientific">Kitasatospora terrestris</name>
    <dbReference type="NCBI Taxonomy" id="258051"/>
    <lineage>
        <taxon>Bacteria</taxon>
        <taxon>Bacillati</taxon>
        <taxon>Actinomycetota</taxon>
        <taxon>Actinomycetes</taxon>
        <taxon>Kitasatosporales</taxon>
        <taxon>Streptomycetaceae</taxon>
        <taxon>Kitasatospora</taxon>
    </lineage>
</organism>
<evidence type="ECO:0000313" key="2">
    <source>
        <dbReference type="Proteomes" id="UP001501752"/>
    </source>
</evidence>
<dbReference type="EMBL" id="BAABIS010000001">
    <property type="protein sequence ID" value="GAA4839323.1"/>
    <property type="molecule type" value="Genomic_DNA"/>
</dbReference>
<gene>
    <name evidence="1" type="ORF">GCM10023235_13310</name>
</gene>
<sequence>MISPDQSGELVEATYSWARSLGTAFGGVEQRRPDGDELAAHQVNAAVLQARQRVLLVEAADSAPGPRCWLGLLIAALAESARRGRDVRLLIGGKRPWRPERAAEWAALDDLHRAGVTVRTVPGLVPSMLLADAVVLLGAAREAPGGPGDVLQVTERPTAQVAHHLAAMLWESGEPVF</sequence>
<dbReference type="RefSeq" id="WP_345695816.1">
    <property type="nucleotide sequence ID" value="NZ_BAABIS010000001.1"/>
</dbReference>
<dbReference type="Proteomes" id="UP001501752">
    <property type="component" value="Unassembled WGS sequence"/>
</dbReference>
<protein>
    <submittedName>
        <fullName evidence="1">Uncharacterized protein</fullName>
    </submittedName>
</protein>
<evidence type="ECO:0000313" key="1">
    <source>
        <dbReference type="EMBL" id="GAA4839323.1"/>
    </source>
</evidence>
<proteinExistence type="predicted"/>
<comment type="caution">
    <text evidence="1">The sequence shown here is derived from an EMBL/GenBank/DDBJ whole genome shotgun (WGS) entry which is preliminary data.</text>
</comment>